<dbReference type="InterPro" id="IPR013766">
    <property type="entry name" value="Thioredoxin_domain"/>
</dbReference>
<dbReference type="GO" id="GO:0016491">
    <property type="term" value="F:oxidoreductase activity"/>
    <property type="evidence" value="ECO:0007669"/>
    <property type="project" value="InterPro"/>
</dbReference>
<name>A0A037ZH73_9RHOB</name>
<keyword evidence="3" id="KW-1185">Reference proteome</keyword>
<dbReference type="InterPro" id="IPR036249">
    <property type="entry name" value="Thioredoxin-like_sf"/>
</dbReference>
<dbReference type="RefSeq" id="WP_035258654.1">
    <property type="nucleotide sequence ID" value="NZ_JFKE01000003.1"/>
</dbReference>
<organism evidence="2 3">
    <name type="scientific">Actibacterium mucosum KCTC 23349</name>
    <dbReference type="NCBI Taxonomy" id="1454373"/>
    <lineage>
        <taxon>Bacteria</taxon>
        <taxon>Pseudomonadati</taxon>
        <taxon>Pseudomonadota</taxon>
        <taxon>Alphaproteobacteria</taxon>
        <taxon>Rhodobacterales</taxon>
        <taxon>Roseobacteraceae</taxon>
        <taxon>Actibacterium</taxon>
    </lineage>
</organism>
<dbReference type="InterPro" id="IPR000866">
    <property type="entry name" value="AhpC/TSA"/>
</dbReference>
<accession>A0A037ZH73</accession>
<dbReference type="Proteomes" id="UP000026249">
    <property type="component" value="Unassembled WGS sequence"/>
</dbReference>
<dbReference type="STRING" id="1454373.ACMU_08470"/>
<reference evidence="2 3" key="1">
    <citation type="submission" date="2014-03" db="EMBL/GenBank/DDBJ databases">
        <title>Draft Genome Sequence of Actibacterium mucosum KCTC 23349, a Marine Alphaproteobacterium with Complex Ionic Requirements Isolated from Mediterranean Seawater at Malvarrosa Beach, Valencia, Spain.</title>
        <authorList>
            <person name="Arahal D.R."/>
            <person name="Shao Z."/>
            <person name="Lai Q."/>
            <person name="Pujalte M.J."/>
        </authorList>
    </citation>
    <scope>NUCLEOTIDE SEQUENCE [LARGE SCALE GENOMIC DNA]</scope>
    <source>
        <strain evidence="2 3">KCTC 23349</strain>
    </source>
</reference>
<dbReference type="Pfam" id="PF00578">
    <property type="entry name" value="AhpC-TSA"/>
    <property type="match status" value="1"/>
</dbReference>
<comment type="caution">
    <text evidence="2">The sequence shown here is derived from an EMBL/GenBank/DDBJ whole genome shotgun (WGS) entry which is preliminary data.</text>
</comment>
<evidence type="ECO:0000313" key="3">
    <source>
        <dbReference type="Proteomes" id="UP000026249"/>
    </source>
</evidence>
<gene>
    <name evidence="2" type="ORF">ACMU_08470</name>
</gene>
<dbReference type="AlphaFoldDB" id="A0A037ZH73"/>
<protein>
    <recommendedName>
        <fullName evidence="1">Thioredoxin domain-containing protein</fullName>
    </recommendedName>
</protein>
<feature type="domain" description="Thioredoxin" evidence="1">
    <location>
        <begin position="5"/>
        <end position="163"/>
    </location>
</feature>
<dbReference type="OrthoDB" id="9809746at2"/>
<dbReference type="PROSITE" id="PS51352">
    <property type="entry name" value="THIOREDOXIN_2"/>
    <property type="match status" value="1"/>
</dbReference>
<sequence>MPQTLVPGQPVPDLVFSTLDGNGFDLSKSNAGYLTLIEVYRGLHCPRCHRHLLALAGLLPRFADRGIEVVAVSTDPEDRARAAHEKWGLGQLNLGFGLTEDQARRWGLFMSNPITPNEPRPFAEPGTFFVRPDGVLFAASLGTTPFARSHWPDWLEGLDAAKARNYPPRGDRP</sequence>
<proteinExistence type="predicted"/>
<dbReference type="Gene3D" id="3.40.30.10">
    <property type="entry name" value="Glutaredoxin"/>
    <property type="match status" value="1"/>
</dbReference>
<dbReference type="GO" id="GO:0016209">
    <property type="term" value="F:antioxidant activity"/>
    <property type="evidence" value="ECO:0007669"/>
    <property type="project" value="InterPro"/>
</dbReference>
<dbReference type="EMBL" id="JFKE01000003">
    <property type="protein sequence ID" value="KAJ55800.1"/>
    <property type="molecule type" value="Genomic_DNA"/>
</dbReference>
<evidence type="ECO:0000259" key="1">
    <source>
        <dbReference type="PROSITE" id="PS51352"/>
    </source>
</evidence>
<evidence type="ECO:0000313" key="2">
    <source>
        <dbReference type="EMBL" id="KAJ55800.1"/>
    </source>
</evidence>
<dbReference type="SUPFAM" id="SSF52833">
    <property type="entry name" value="Thioredoxin-like"/>
    <property type="match status" value="1"/>
</dbReference>